<dbReference type="GO" id="GO:0004521">
    <property type="term" value="F:RNA endonuclease activity"/>
    <property type="evidence" value="ECO:0007669"/>
    <property type="project" value="TreeGrafter"/>
</dbReference>
<gene>
    <name evidence="3" type="ORF">A3A13_02750</name>
</gene>
<evidence type="ECO:0000259" key="1">
    <source>
        <dbReference type="Pfam" id="PF00753"/>
    </source>
</evidence>
<comment type="caution">
    <text evidence="3">The sequence shown here is derived from an EMBL/GenBank/DDBJ whole genome shotgun (WGS) entry which is preliminary data.</text>
</comment>
<accession>A0A1F8GFA2</accession>
<dbReference type="InterPro" id="IPR001279">
    <property type="entry name" value="Metallo-B-lactamas"/>
</dbReference>
<name>A0A1F8GFA2_9BACT</name>
<dbReference type="PANTHER" id="PTHR11203">
    <property type="entry name" value="CLEAVAGE AND POLYADENYLATION SPECIFICITY FACTOR FAMILY MEMBER"/>
    <property type="match status" value="1"/>
</dbReference>
<dbReference type="PANTHER" id="PTHR11203:SF52">
    <property type="entry name" value="MRNA 3-END PROCESSING FACTOR"/>
    <property type="match status" value="1"/>
</dbReference>
<reference evidence="3 4" key="1">
    <citation type="journal article" date="2016" name="Nat. Commun.">
        <title>Thousands of microbial genomes shed light on interconnected biogeochemical processes in an aquifer system.</title>
        <authorList>
            <person name="Anantharaman K."/>
            <person name="Brown C.T."/>
            <person name="Hug L.A."/>
            <person name="Sharon I."/>
            <person name="Castelle C.J."/>
            <person name="Probst A.J."/>
            <person name="Thomas B.C."/>
            <person name="Singh A."/>
            <person name="Wilkins M.J."/>
            <person name="Karaoz U."/>
            <person name="Brodie E.L."/>
            <person name="Williams K.H."/>
            <person name="Hubbard S.S."/>
            <person name="Banfield J.F."/>
        </authorList>
    </citation>
    <scope>NUCLEOTIDE SEQUENCE [LARGE SCALE GENOMIC DNA]</scope>
</reference>
<dbReference type="Gene3D" id="3.60.15.10">
    <property type="entry name" value="Ribonuclease Z/Hydroxyacylglutathione hydrolase-like"/>
    <property type="match status" value="1"/>
</dbReference>
<dbReference type="STRING" id="1802695.A3A13_02750"/>
<organism evidence="3 4">
    <name type="scientific">Candidatus Yanofskybacteria bacterium RIFCSPLOWO2_01_FULL_43_22</name>
    <dbReference type="NCBI Taxonomy" id="1802695"/>
    <lineage>
        <taxon>Bacteria</taxon>
        <taxon>Candidatus Yanofskyibacteriota</taxon>
    </lineage>
</organism>
<dbReference type="InterPro" id="IPR011108">
    <property type="entry name" value="RMMBL"/>
</dbReference>
<dbReference type="SUPFAM" id="SSF56281">
    <property type="entry name" value="Metallo-hydrolase/oxidoreductase"/>
    <property type="match status" value="1"/>
</dbReference>
<dbReference type="Proteomes" id="UP000178911">
    <property type="component" value="Unassembled WGS sequence"/>
</dbReference>
<evidence type="ECO:0000259" key="2">
    <source>
        <dbReference type="Pfam" id="PF07521"/>
    </source>
</evidence>
<feature type="domain" description="Zn-dependent metallo-hydrolase RNA specificity" evidence="2">
    <location>
        <begin position="386"/>
        <end position="423"/>
    </location>
</feature>
<dbReference type="InterPro" id="IPR036866">
    <property type="entry name" value="RibonucZ/Hydroxyglut_hydro"/>
</dbReference>
<dbReference type="InterPro" id="IPR050698">
    <property type="entry name" value="MBL"/>
</dbReference>
<dbReference type="Pfam" id="PF00753">
    <property type="entry name" value="Lactamase_B"/>
    <property type="match status" value="1"/>
</dbReference>
<proteinExistence type="predicted"/>
<protein>
    <submittedName>
        <fullName evidence="3">Uncharacterized protein</fullName>
    </submittedName>
</protein>
<evidence type="ECO:0000313" key="4">
    <source>
        <dbReference type="Proteomes" id="UP000178911"/>
    </source>
</evidence>
<dbReference type="Pfam" id="PF07521">
    <property type="entry name" value="RMMBL"/>
    <property type="match status" value="1"/>
</dbReference>
<dbReference type="Gene3D" id="3.40.50.10890">
    <property type="match status" value="1"/>
</dbReference>
<dbReference type="AlphaFoldDB" id="A0A1F8GFA2"/>
<dbReference type="EMBL" id="MGKJ01000014">
    <property type="protein sequence ID" value="OGN23971.1"/>
    <property type="molecule type" value="Genomic_DNA"/>
</dbReference>
<evidence type="ECO:0000313" key="3">
    <source>
        <dbReference type="EMBL" id="OGN23971.1"/>
    </source>
</evidence>
<feature type="domain" description="Metallo-beta-lactamase" evidence="1">
    <location>
        <begin position="3"/>
        <end position="176"/>
    </location>
</feature>
<sequence length="458" mass="51501">MHLFRICGKNIIIECGIGFDRNGEFQAQYVPDGNWLIGTHIDLIILTHKHLDHSGAIPRLVWHHPEALVLMSAKCFDGTVIAVEDSLKIWRNEANNAERNGLPVPEPIFTEEMAEAFFNNPNLRVFNPPYWLDPQEDLRGQWPGWEIGFYGAGHDTGAVSVYMIRPDGKYLYLTGDIASHDGENARGVLLPPDDFLGDFFDRPGTMVTEATNGGRRMEKPRSQLDEELNRFIKSVDAKGGILLCAEFAGTKSGNMMVKLNNLGYKVVVDGLARRHIRVEVPDVDQRIRDGRVVFIEERDQELAWKQRADYAAGVHGFVSIIAASGSMDQGFAASAYGPVILEGEKNAVVFTSHIFDDSTTQRLLNIKRGRTIKMKKFVNGRLEPIRVNVRCEVRHFGYSSHDYQDGLVERVRLARPEETLIVHHCPGKATFDAFAERVNSLPPPPKTIWGLNGRKIFI</sequence>